<dbReference type="InterPro" id="IPR016166">
    <property type="entry name" value="FAD-bd_PCMH"/>
</dbReference>
<evidence type="ECO:0000256" key="4">
    <source>
        <dbReference type="ARBA" id="ARBA00022827"/>
    </source>
</evidence>
<evidence type="ECO:0000313" key="8">
    <source>
        <dbReference type="Proteomes" id="UP000294508"/>
    </source>
</evidence>
<keyword evidence="8" id="KW-1185">Reference proteome</keyword>
<dbReference type="AlphaFoldDB" id="A0A4V2RZ19"/>
<dbReference type="SUPFAM" id="SSF55103">
    <property type="entry name" value="FAD-linked oxidases, C-terminal domain"/>
    <property type="match status" value="1"/>
</dbReference>
<dbReference type="InterPro" id="IPR006094">
    <property type="entry name" value="Oxid_FAD_bind_N"/>
</dbReference>
<dbReference type="InterPro" id="IPR016164">
    <property type="entry name" value="FAD-linked_Oxase-like_C"/>
</dbReference>
<evidence type="ECO:0000256" key="5">
    <source>
        <dbReference type="ARBA" id="ARBA00023002"/>
    </source>
</evidence>
<dbReference type="InterPro" id="IPR016167">
    <property type="entry name" value="FAD-bd_PCMH_sub1"/>
</dbReference>
<dbReference type="InterPro" id="IPR016169">
    <property type="entry name" value="FAD-bd_PCMH_sub2"/>
</dbReference>
<evidence type="ECO:0000313" key="7">
    <source>
        <dbReference type="EMBL" id="TCO23476.1"/>
    </source>
</evidence>
<gene>
    <name evidence="7" type="ORF">EV652_109303</name>
</gene>
<comment type="similarity">
    <text evidence="2">Belongs to the oxygen-dependent FAD-linked oxidoreductase family.</text>
</comment>
<sequence>MSTMTPDVQALGEDFRGELIHPGEPSYDDLRAVWNGSIDRRPGLIARCTGVADIRSALAYARSTGGPVAVRGGGHSFPGHSTCDGGILLDLRLLKGIRVDPVRRTARAQAGVLLGELDRETQAFGLATPSGIVTHTGVAGLTLGGGIGWLMRKYGLSIDNLLSVDLVTAEGELVTASEDVNADLFWGIRGGGGNFGIVTEFEFQLHAVGPIVYAGPVMWPMELSPELLRFYRDWITDIPDELTTAVIHRWIPALPTIPAELHGRPVVVVVACYAGSVEAGEQAVAPLKAFAPPLLDMCTAKPFVDHQAMFDPSFPHGRWYYMRACDVAELTDDVVDIAAARGLAIDSPYTAYPIFHLGGAISEVPADSTAFGDRSSGHTFNFAGVALGPDGFDGQREWVRESWRAIEPHQTGAYVNFLTDEGTERIRSAYGAATYDRLQDLKRKYDPGNLFHLNQNIPPH</sequence>
<comment type="caution">
    <text evidence="7">The sequence shown here is derived from an EMBL/GenBank/DDBJ whole genome shotgun (WGS) entry which is preliminary data.</text>
</comment>
<dbReference type="InterPro" id="IPR012951">
    <property type="entry name" value="BBE"/>
</dbReference>
<dbReference type="Pfam" id="PF01565">
    <property type="entry name" value="FAD_binding_4"/>
    <property type="match status" value="1"/>
</dbReference>
<dbReference type="PANTHER" id="PTHR42973">
    <property type="entry name" value="BINDING OXIDOREDUCTASE, PUTATIVE (AFU_ORTHOLOGUE AFUA_1G17690)-RELATED"/>
    <property type="match status" value="1"/>
</dbReference>
<keyword evidence="5" id="KW-0560">Oxidoreductase</keyword>
<dbReference type="InterPro" id="IPR036318">
    <property type="entry name" value="FAD-bd_PCMH-like_sf"/>
</dbReference>
<evidence type="ECO:0000259" key="6">
    <source>
        <dbReference type="PROSITE" id="PS51387"/>
    </source>
</evidence>
<dbReference type="InterPro" id="IPR006093">
    <property type="entry name" value="Oxy_OxRdtase_FAD_BS"/>
</dbReference>
<dbReference type="RefSeq" id="WP_132212062.1">
    <property type="nucleotide sequence ID" value="NZ_SLWN01000009.1"/>
</dbReference>
<dbReference type="PROSITE" id="PS51387">
    <property type="entry name" value="FAD_PCMH"/>
    <property type="match status" value="1"/>
</dbReference>
<evidence type="ECO:0000256" key="3">
    <source>
        <dbReference type="ARBA" id="ARBA00022630"/>
    </source>
</evidence>
<evidence type="ECO:0000256" key="2">
    <source>
        <dbReference type="ARBA" id="ARBA00005466"/>
    </source>
</evidence>
<feature type="domain" description="FAD-binding PCMH-type" evidence="6">
    <location>
        <begin position="38"/>
        <end position="208"/>
    </location>
</feature>
<dbReference type="OrthoDB" id="3682986at2"/>
<evidence type="ECO:0000256" key="1">
    <source>
        <dbReference type="ARBA" id="ARBA00001974"/>
    </source>
</evidence>
<keyword evidence="3" id="KW-0285">Flavoprotein</keyword>
<name>A0A4V2RZ19_9ACTN</name>
<keyword evidence="4" id="KW-0274">FAD</keyword>
<reference evidence="7 8" key="1">
    <citation type="journal article" date="2015" name="Stand. Genomic Sci.">
        <title>Genomic Encyclopedia of Bacterial and Archaeal Type Strains, Phase III: the genomes of soil and plant-associated and newly described type strains.</title>
        <authorList>
            <person name="Whitman W.B."/>
            <person name="Woyke T."/>
            <person name="Klenk H.P."/>
            <person name="Zhou Y."/>
            <person name="Lilburn T.G."/>
            <person name="Beck B.J."/>
            <person name="De Vos P."/>
            <person name="Vandamme P."/>
            <person name="Eisen J.A."/>
            <person name="Garrity G."/>
            <person name="Hugenholtz P."/>
            <person name="Kyrpides N.C."/>
        </authorList>
    </citation>
    <scope>NUCLEOTIDE SEQUENCE [LARGE SCALE GENOMIC DNA]</scope>
    <source>
        <strain evidence="7 8">VKM Ac-2572</strain>
    </source>
</reference>
<dbReference type="PROSITE" id="PS00862">
    <property type="entry name" value="OX2_COVAL_FAD"/>
    <property type="match status" value="1"/>
</dbReference>
<comment type="cofactor">
    <cofactor evidence="1">
        <name>FAD</name>
        <dbReference type="ChEBI" id="CHEBI:57692"/>
    </cofactor>
</comment>
<dbReference type="Gene3D" id="3.30.43.10">
    <property type="entry name" value="Uridine Diphospho-n-acetylenolpyruvylglucosamine Reductase, domain 2"/>
    <property type="match status" value="1"/>
</dbReference>
<organism evidence="7 8">
    <name type="scientific">Kribbella steppae</name>
    <dbReference type="NCBI Taxonomy" id="2512223"/>
    <lineage>
        <taxon>Bacteria</taxon>
        <taxon>Bacillati</taxon>
        <taxon>Actinomycetota</taxon>
        <taxon>Actinomycetes</taxon>
        <taxon>Propionibacteriales</taxon>
        <taxon>Kribbellaceae</taxon>
        <taxon>Kribbella</taxon>
    </lineage>
</organism>
<protein>
    <submittedName>
        <fullName evidence="7">FAD/FMN-containing dehydrogenase</fullName>
    </submittedName>
</protein>
<accession>A0A4V2RZ19</accession>
<dbReference type="Proteomes" id="UP000294508">
    <property type="component" value="Unassembled WGS sequence"/>
</dbReference>
<dbReference type="PANTHER" id="PTHR42973:SF39">
    <property type="entry name" value="FAD-BINDING PCMH-TYPE DOMAIN-CONTAINING PROTEIN"/>
    <property type="match status" value="1"/>
</dbReference>
<dbReference type="Gene3D" id="3.40.462.20">
    <property type="match status" value="1"/>
</dbReference>
<proteinExistence type="inferred from homology"/>
<dbReference type="GO" id="GO:0071949">
    <property type="term" value="F:FAD binding"/>
    <property type="evidence" value="ECO:0007669"/>
    <property type="project" value="InterPro"/>
</dbReference>
<dbReference type="Gene3D" id="3.30.465.10">
    <property type="match status" value="1"/>
</dbReference>
<dbReference type="Pfam" id="PF08031">
    <property type="entry name" value="BBE"/>
    <property type="match status" value="1"/>
</dbReference>
<dbReference type="GO" id="GO:0016491">
    <property type="term" value="F:oxidoreductase activity"/>
    <property type="evidence" value="ECO:0007669"/>
    <property type="project" value="UniProtKB-KW"/>
</dbReference>
<dbReference type="SUPFAM" id="SSF56176">
    <property type="entry name" value="FAD-binding/transporter-associated domain-like"/>
    <property type="match status" value="1"/>
</dbReference>
<dbReference type="EMBL" id="SLWN01000009">
    <property type="protein sequence ID" value="TCO23476.1"/>
    <property type="molecule type" value="Genomic_DNA"/>
</dbReference>
<dbReference type="InterPro" id="IPR050416">
    <property type="entry name" value="FAD-linked_Oxidoreductase"/>
</dbReference>